<comment type="caution">
    <text evidence="2">The sequence shown here is derived from an EMBL/GenBank/DDBJ whole genome shotgun (WGS) entry which is preliminary data.</text>
</comment>
<dbReference type="InterPro" id="IPR005152">
    <property type="entry name" value="Lipase_secreted"/>
</dbReference>
<dbReference type="Gene3D" id="1.10.260.130">
    <property type="match status" value="1"/>
</dbReference>
<dbReference type="InterPro" id="IPR006311">
    <property type="entry name" value="TAT_signal"/>
</dbReference>
<organism evidence="2 3">
    <name type="scientific">Thermomonospora umbrina</name>
    <dbReference type="NCBI Taxonomy" id="111806"/>
    <lineage>
        <taxon>Bacteria</taxon>
        <taxon>Bacillati</taxon>
        <taxon>Actinomycetota</taxon>
        <taxon>Actinomycetes</taxon>
        <taxon>Streptosporangiales</taxon>
        <taxon>Thermomonosporaceae</taxon>
        <taxon>Thermomonospora</taxon>
    </lineage>
</organism>
<sequence length="407" mass="42321">MERTTPRRRLARSLAGAALVAGLAASGTAVPAWAEPVAAADPAPGSVTPDKDPFYLAPADIGAYRPGQIVATRPLTLKLSVEVRAWQISYRSNDSHGRPTLEVTTLAVPTKAWEGTGPRPAVSVQFAEDSTGIQCAPSYKLSTGGGSSEAGLLLNKNWAVAIPDHQGFKSAWMAGPRAGHSVLDGIRAVRSFQEAGLASSQWGLTGYSGGAHATGWAAELQPSYAPDVTLAGVAMGGTPADPAATARFLDGRAPAGFVFAATWGIHTEWPEAGIEGLLNAQGRIDMATVAGKCLPDILGKFPFRRLASATTVPDPLSVPSVAAVLKKDTMGAATPKAPIFNYHAVTDEIVPIGQANTLTKTWCAGGATIQIVRSWLGEHGLEAVRRSPAAVSYLNDRFAGKTPPNSC</sequence>
<evidence type="ECO:0000256" key="1">
    <source>
        <dbReference type="SAM" id="SignalP"/>
    </source>
</evidence>
<feature type="signal peptide" evidence="1">
    <location>
        <begin position="1"/>
        <end position="34"/>
    </location>
</feature>
<dbReference type="PANTHER" id="PTHR34853">
    <property type="match status" value="1"/>
</dbReference>
<dbReference type="InterPro" id="IPR029058">
    <property type="entry name" value="AB_hydrolase_fold"/>
</dbReference>
<dbReference type="PANTHER" id="PTHR34853:SF1">
    <property type="entry name" value="LIPASE 5"/>
    <property type="match status" value="1"/>
</dbReference>
<dbReference type="Gene3D" id="3.40.50.1820">
    <property type="entry name" value="alpha/beta hydrolase"/>
    <property type="match status" value="1"/>
</dbReference>
<dbReference type="PROSITE" id="PS51318">
    <property type="entry name" value="TAT"/>
    <property type="match status" value="1"/>
</dbReference>
<dbReference type="AlphaFoldDB" id="A0A3D9T3G0"/>
<gene>
    <name evidence="2" type="ORF">DFJ69_3828</name>
</gene>
<dbReference type="GO" id="GO:0004806">
    <property type="term" value="F:triacylglycerol lipase activity"/>
    <property type="evidence" value="ECO:0007669"/>
    <property type="project" value="InterPro"/>
</dbReference>
<dbReference type="Pfam" id="PF03583">
    <property type="entry name" value="LIP"/>
    <property type="match status" value="1"/>
</dbReference>
<accession>A0A3D9T3G0</accession>
<evidence type="ECO:0000313" key="3">
    <source>
        <dbReference type="Proteomes" id="UP000256661"/>
    </source>
</evidence>
<evidence type="ECO:0000313" key="2">
    <source>
        <dbReference type="EMBL" id="REE98341.1"/>
    </source>
</evidence>
<keyword evidence="1" id="KW-0732">Signal</keyword>
<dbReference type="EMBL" id="QTTT01000001">
    <property type="protein sequence ID" value="REE98341.1"/>
    <property type="molecule type" value="Genomic_DNA"/>
</dbReference>
<name>A0A3D9T3G0_9ACTN</name>
<reference evidence="2 3" key="1">
    <citation type="submission" date="2018-08" db="EMBL/GenBank/DDBJ databases">
        <title>Sequencing the genomes of 1000 actinobacteria strains.</title>
        <authorList>
            <person name="Klenk H.-P."/>
        </authorList>
    </citation>
    <scope>NUCLEOTIDE SEQUENCE [LARGE SCALE GENOMIC DNA]</scope>
    <source>
        <strain evidence="2 3">DSM 43927</strain>
    </source>
</reference>
<proteinExistence type="predicted"/>
<feature type="chain" id="PRO_5017708376" evidence="1">
    <location>
        <begin position="35"/>
        <end position="407"/>
    </location>
</feature>
<dbReference type="Proteomes" id="UP000256661">
    <property type="component" value="Unassembled WGS sequence"/>
</dbReference>
<dbReference type="OrthoDB" id="9798122at2"/>
<protein>
    <submittedName>
        <fullName evidence="2">Secretory lipase</fullName>
    </submittedName>
</protein>
<dbReference type="SUPFAM" id="SSF53474">
    <property type="entry name" value="alpha/beta-Hydrolases"/>
    <property type="match status" value="1"/>
</dbReference>
<dbReference type="PIRSF" id="PIRSF029171">
    <property type="entry name" value="Esterase_LipA"/>
    <property type="match status" value="1"/>
</dbReference>
<keyword evidence="3" id="KW-1185">Reference proteome</keyword>
<dbReference type="GO" id="GO:0016042">
    <property type="term" value="P:lipid catabolic process"/>
    <property type="evidence" value="ECO:0007669"/>
    <property type="project" value="InterPro"/>
</dbReference>